<evidence type="ECO:0000313" key="2">
    <source>
        <dbReference type="Proteomes" id="UP000193380"/>
    </source>
</evidence>
<organism evidence="1 2">
    <name type="scientific">Oncorhynchus mykiss</name>
    <name type="common">Rainbow trout</name>
    <name type="synonym">Salmo gairdneri</name>
    <dbReference type="NCBI Taxonomy" id="8022"/>
    <lineage>
        <taxon>Eukaryota</taxon>
        <taxon>Metazoa</taxon>
        <taxon>Chordata</taxon>
        <taxon>Craniata</taxon>
        <taxon>Vertebrata</taxon>
        <taxon>Euteleostomi</taxon>
        <taxon>Actinopterygii</taxon>
        <taxon>Neopterygii</taxon>
        <taxon>Teleostei</taxon>
        <taxon>Protacanthopterygii</taxon>
        <taxon>Salmoniformes</taxon>
        <taxon>Salmonidae</taxon>
        <taxon>Salmoninae</taxon>
        <taxon>Oncorhynchus</taxon>
    </lineage>
</organism>
<name>A0A060WJF1_ONCMY</name>
<dbReference type="InterPro" id="IPR036397">
    <property type="entry name" value="RNaseH_sf"/>
</dbReference>
<dbReference type="EMBL" id="FR904503">
    <property type="protein sequence ID" value="CDQ65359.1"/>
    <property type="molecule type" value="Genomic_DNA"/>
</dbReference>
<sequence>MFQHDNAQPHVARICSQLLKDENVPVFPWSAYSPDMLPIDPVWDALGRRRVPFPVNIQQLHIGIEEEWDNIPQATINSLIISMRRKCHAA</sequence>
<reference evidence="1" key="1">
    <citation type="journal article" date="2014" name="Nat. Commun.">
        <title>The rainbow trout genome provides novel insights into evolution after whole-genome duplication in vertebrates.</title>
        <authorList>
            <person name="Berthelot C."/>
            <person name="Brunet F."/>
            <person name="Chalopin D."/>
            <person name="Juanchich A."/>
            <person name="Bernard M."/>
            <person name="Noel B."/>
            <person name="Bento P."/>
            <person name="Da Silva C."/>
            <person name="Labadie K."/>
            <person name="Alberti A."/>
            <person name="Aury J.M."/>
            <person name="Louis A."/>
            <person name="Dehais P."/>
            <person name="Bardou P."/>
            <person name="Montfort J."/>
            <person name="Klopp C."/>
            <person name="Cabau C."/>
            <person name="Gaspin C."/>
            <person name="Thorgaard G.H."/>
            <person name="Boussaha M."/>
            <person name="Quillet E."/>
            <person name="Guyomard R."/>
            <person name="Galiana D."/>
            <person name="Bobe J."/>
            <person name="Volff J.N."/>
            <person name="Genet C."/>
            <person name="Wincker P."/>
            <person name="Jaillon O."/>
            <person name="Roest Crollius H."/>
            <person name="Guiguen Y."/>
        </authorList>
    </citation>
    <scope>NUCLEOTIDE SEQUENCE [LARGE SCALE GENOMIC DNA]</scope>
</reference>
<dbReference type="GO" id="GO:0003676">
    <property type="term" value="F:nucleic acid binding"/>
    <property type="evidence" value="ECO:0007669"/>
    <property type="project" value="InterPro"/>
</dbReference>
<proteinExistence type="predicted"/>
<evidence type="ECO:0000313" key="1">
    <source>
        <dbReference type="EMBL" id="CDQ65359.1"/>
    </source>
</evidence>
<reference evidence="1" key="2">
    <citation type="submission" date="2014-03" db="EMBL/GenBank/DDBJ databases">
        <authorList>
            <person name="Genoscope - CEA"/>
        </authorList>
    </citation>
    <scope>NUCLEOTIDE SEQUENCE</scope>
</reference>
<gene>
    <name evidence="1" type="ORF">GSONMT00073083001</name>
</gene>
<dbReference type="Gene3D" id="3.30.420.10">
    <property type="entry name" value="Ribonuclease H-like superfamily/Ribonuclease H"/>
    <property type="match status" value="1"/>
</dbReference>
<dbReference type="AlphaFoldDB" id="A0A060WJF1"/>
<dbReference type="Proteomes" id="UP000193380">
    <property type="component" value="Unassembled WGS sequence"/>
</dbReference>
<protein>
    <recommendedName>
        <fullName evidence="3">Tc1-like transposase DDE domain-containing protein</fullName>
    </recommendedName>
</protein>
<evidence type="ECO:0008006" key="3">
    <source>
        <dbReference type="Google" id="ProtNLM"/>
    </source>
</evidence>
<dbReference type="PaxDb" id="8022-A0A060WJF1"/>
<dbReference type="STRING" id="8022.A0A060WJF1"/>
<accession>A0A060WJF1</accession>